<dbReference type="Proteomes" id="UP001302321">
    <property type="component" value="Unassembled WGS sequence"/>
</dbReference>
<reference evidence="8" key="1">
    <citation type="journal article" date="2023" name="Mol. Phylogenet. Evol.">
        <title>Genome-scale phylogeny and comparative genomics of the fungal order Sordariales.</title>
        <authorList>
            <person name="Hensen N."/>
            <person name="Bonometti L."/>
            <person name="Westerberg I."/>
            <person name="Brannstrom I.O."/>
            <person name="Guillou S."/>
            <person name="Cros-Aarteil S."/>
            <person name="Calhoun S."/>
            <person name="Haridas S."/>
            <person name="Kuo A."/>
            <person name="Mondo S."/>
            <person name="Pangilinan J."/>
            <person name="Riley R."/>
            <person name="LaButti K."/>
            <person name="Andreopoulos B."/>
            <person name="Lipzen A."/>
            <person name="Chen C."/>
            <person name="Yan M."/>
            <person name="Daum C."/>
            <person name="Ng V."/>
            <person name="Clum A."/>
            <person name="Steindorff A."/>
            <person name="Ohm R.A."/>
            <person name="Martin F."/>
            <person name="Silar P."/>
            <person name="Natvig D.O."/>
            <person name="Lalanne C."/>
            <person name="Gautier V."/>
            <person name="Ament-Velasquez S.L."/>
            <person name="Kruys A."/>
            <person name="Hutchinson M.I."/>
            <person name="Powell A.J."/>
            <person name="Barry K."/>
            <person name="Miller A.N."/>
            <person name="Grigoriev I.V."/>
            <person name="Debuchy R."/>
            <person name="Gladieux P."/>
            <person name="Hiltunen Thoren M."/>
            <person name="Johannesson H."/>
        </authorList>
    </citation>
    <scope>NUCLEOTIDE SEQUENCE</scope>
    <source>
        <strain evidence="8">CBS 892.96</strain>
    </source>
</reference>
<dbReference type="SMART" id="SM00182">
    <property type="entry name" value="CULLIN"/>
    <property type="match status" value="1"/>
</dbReference>
<dbReference type="Pfam" id="PF00888">
    <property type="entry name" value="Cullin"/>
    <property type="match status" value="1"/>
</dbReference>
<feature type="region of interest" description="Disordered" evidence="6">
    <location>
        <begin position="1"/>
        <end position="129"/>
    </location>
</feature>
<dbReference type="GO" id="GO:0006511">
    <property type="term" value="P:ubiquitin-dependent protein catabolic process"/>
    <property type="evidence" value="ECO:0007669"/>
    <property type="project" value="InterPro"/>
</dbReference>
<organism evidence="8 9">
    <name type="scientific">Triangularia setosa</name>
    <dbReference type="NCBI Taxonomy" id="2587417"/>
    <lineage>
        <taxon>Eukaryota</taxon>
        <taxon>Fungi</taxon>
        <taxon>Dikarya</taxon>
        <taxon>Ascomycota</taxon>
        <taxon>Pezizomycotina</taxon>
        <taxon>Sordariomycetes</taxon>
        <taxon>Sordariomycetidae</taxon>
        <taxon>Sordariales</taxon>
        <taxon>Podosporaceae</taxon>
        <taxon>Triangularia</taxon>
    </lineage>
</organism>
<dbReference type="Pfam" id="PF10557">
    <property type="entry name" value="Cullin_Nedd8"/>
    <property type="match status" value="1"/>
</dbReference>
<keyword evidence="3" id="KW-0832">Ubl conjugation</keyword>
<dbReference type="PANTHER" id="PTHR11932">
    <property type="entry name" value="CULLIN"/>
    <property type="match status" value="1"/>
</dbReference>
<feature type="domain" description="Cullin family profile" evidence="7">
    <location>
        <begin position="537"/>
        <end position="794"/>
    </location>
</feature>
<dbReference type="EMBL" id="MU866262">
    <property type="protein sequence ID" value="KAK4174823.1"/>
    <property type="molecule type" value="Genomic_DNA"/>
</dbReference>
<dbReference type="InterPro" id="IPR036317">
    <property type="entry name" value="Cullin_homology_sf"/>
</dbReference>
<evidence type="ECO:0000256" key="2">
    <source>
        <dbReference type="ARBA" id="ARBA00022499"/>
    </source>
</evidence>
<dbReference type="GO" id="GO:0031625">
    <property type="term" value="F:ubiquitin protein ligase binding"/>
    <property type="evidence" value="ECO:0007669"/>
    <property type="project" value="InterPro"/>
</dbReference>
<dbReference type="InterPro" id="IPR059120">
    <property type="entry name" value="Cullin-like_AB"/>
</dbReference>
<sequence>MPPSYPPTFPATSAAHQQPPPPQLSSSRRRPRVDSHSDPDTSDSIRDNTRSTASNNLGKRPRAEYTFSPSAQLPTPHQQPFQSTMSAKVQGKRPEVIDLTQSSSPGRPFNSSSVGSGRPGGISGLQPHLGPRKLVIKNLRSTTSTQKDGADEYYSRTRNDLNNALGAIFAGRPTGQPMERLYRGVEDLCRNGEAEDLYNRLKATCDQWLTSDDGIGQLKKEVTAKSTHLNEVEVTAAVMQVYHRWNARMLDVRKLYSYLDRSYLLLQSTIGKEEKGRQGVNDLGISLFRKAVFGQRTATRALPLGSVVLRGMITLVMQDRGQEQDQTVGGVDKAQLLKESVTMLKVFGVYGKFFEPWFLETSHEYYEEFAEQQSESCGLRGYIKQVDALLKREEHRCDFYGFDSTTKRQLLQDAHRVLIEKYSEKLLDSGSVAKLLEAEDVPSMKALYQLLKLSGLQKKLKEPWDSYIRTTGSAIVSDITRDDDMVIRLLELRRSLYIMIRDAFDQDDVYGYGLRESFGAVINSTQNTSAWDTGTSKVGEMIAKYIDMLLRGGLKTLPKSLLSDSKDKANAERSGLAATGDEDSELDTQLGHALDLFKFLEGKDVFETFYKKDLGRRLLLGRSASQDAERSMISKLKGECGANFTHNLEQMFKDQELSKDEMASYKTWLVGTGKAIKGGVDLTVNVLSAAAWPTYKDVKLTLPKEVLEQTTSFDTYYQAKHTGRKLTWKHNLAHCVIKARFDRGSKELLLSAQQGSVLMLFNDIPDDSPLSYSQISQATSLTGNELDRTLQSLACGKSRVLTKAPKGRDVSTTDTFTVNRAFTDPKFKVKINQIQLKETKEENKETHERVARDRQFETQAAIVRIMKSRKTMGHARLVAEVINQTKARGAVDPGEIKANIEKLIEKDYIEREDGNYVYLA</sequence>
<dbReference type="PROSITE" id="PS50069">
    <property type="entry name" value="CULLIN_2"/>
    <property type="match status" value="1"/>
</dbReference>
<comment type="similarity">
    <text evidence="1 4 5">Belongs to the cullin family.</text>
</comment>
<dbReference type="FunFam" id="1.10.10.10:FF:000014">
    <property type="entry name" value="Cullin 1"/>
    <property type="match status" value="1"/>
</dbReference>
<dbReference type="Gene3D" id="3.30.230.130">
    <property type="entry name" value="Cullin, Chain C, Domain 2"/>
    <property type="match status" value="1"/>
</dbReference>
<name>A0AAN6W4J0_9PEZI</name>
<dbReference type="Gene3D" id="1.20.1310.10">
    <property type="entry name" value="Cullin Repeats"/>
    <property type="match status" value="4"/>
</dbReference>
<dbReference type="InterPro" id="IPR016159">
    <property type="entry name" value="Cullin_repeat-like_dom_sf"/>
</dbReference>
<dbReference type="FunFam" id="1.20.1310.10:FF:000031">
    <property type="entry name" value="Ubiquitin ligase subunit CulD"/>
    <property type="match status" value="1"/>
</dbReference>
<evidence type="ECO:0000259" key="7">
    <source>
        <dbReference type="PROSITE" id="PS50069"/>
    </source>
</evidence>
<dbReference type="SUPFAM" id="SSF74788">
    <property type="entry name" value="Cullin repeat-like"/>
    <property type="match status" value="1"/>
</dbReference>
<evidence type="ECO:0000256" key="5">
    <source>
        <dbReference type="RuleBase" id="RU003829"/>
    </source>
</evidence>
<evidence type="ECO:0000313" key="8">
    <source>
        <dbReference type="EMBL" id="KAK4174823.1"/>
    </source>
</evidence>
<dbReference type="InterPro" id="IPR036388">
    <property type="entry name" value="WH-like_DNA-bd_sf"/>
</dbReference>
<gene>
    <name evidence="8" type="ORF">QBC36DRAFT_332843</name>
</gene>
<evidence type="ECO:0000256" key="6">
    <source>
        <dbReference type="SAM" id="MobiDB-lite"/>
    </source>
</evidence>
<keyword evidence="2" id="KW-1017">Isopeptide bond</keyword>
<dbReference type="Gene3D" id="1.10.10.10">
    <property type="entry name" value="Winged helix-like DNA-binding domain superfamily/Winged helix DNA-binding domain"/>
    <property type="match status" value="1"/>
</dbReference>
<dbReference type="InterPro" id="IPR045093">
    <property type="entry name" value="Cullin"/>
</dbReference>
<dbReference type="SUPFAM" id="SSF46785">
    <property type="entry name" value="Winged helix' DNA-binding domain"/>
    <property type="match status" value="1"/>
</dbReference>
<accession>A0AAN6W4J0</accession>
<dbReference type="SUPFAM" id="SSF75632">
    <property type="entry name" value="Cullin homology domain"/>
    <property type="match status" value="1"/>
</dbReference>
<feature type="compositionally biased region" description="Basic and acidic residues" evidence="6">
    <location>
        <begin position="32"/>
        <end position="49"/>
    </location>
</feature>
<dbReference type="SMART" id="SM00884">
    <property type="entry name" value="Cullin_Nedd8"/>
    <property type="match status" value="1"/>
</dbReference>
<comment type="caution">
    <text evidence="8">The sequence shown here is derived from an EMBL/GenBank/DDBJ whole genome shotgun (WGS) entry which is preliminary data.</text>
</comment>
<dbReference type="InterPro" id="IPR019559">
    <property type="entry name" value="Cullin_neddylation_domain"/>
</dbReference>
<dbReference type="InterPro" id="IPR016158">
    <property type="entry name" value="Cullin_homology"/>
</dbReference>
<evidence type="ECO:0000256" key="4">
    <source>
        <dbReference type="PROSITE-ProRule" id="PRU00330"/>
    </source>
</evidence>
<proteinExistence type="inferred from homology"/>
<evidence type="ECO:0000313" key="9">
    <source>
        <dbReference type="Proteomes" id="UP001302321"/>
    </source>
</evidence>
<dbReference type="InterPro" id="IPR036390">
    <property type="entry name" value="WH_DNA-bd_sf"/>
</dbReference>
<reference evidence="8" key="2">
    <citation type="submission" date="2023-05" db="EMBL/GenBank/DDBJ databases">
        <authorList>
            <consortium name="Lawrence Berkeley National Laboratory"/>
            <person name="Steindorff A."/>
            <person name="Hensen N."/>
            <person name="Bonometti L."/>
            <person name="Westerberg I."/>
            <person name="Brannstrom I.O."/>
            <person name="Guillou S."/>
            <person name="Cros-Aarteil S."/>
            <person name="Calhoun S."/>
            <person name="Haridas S."/>
            <person name="Kuo A."/>
            <person name="Mondo S."/>
            <person name="Pangilinan J."/>
            <person name="Riley R."/>
            <person name="Labutti K."/>
            <person name="Andreopoulos B."/>
            <person name="Lipzen A."/>
            <person name="Chen C."/>
            <person name="Yanf M."/>
            <person name="Daum C."/>
            <person name="Ng V."/>
            <person name="Clum A."/>
            <person name="Ohm R."/>
            <person name="Martin F."/>
            <person name="Silar P."/>
            <person name="Natvig D."/>
            <person name="Lalanne C."/>
            <person name="Gautier V."/>
            <person name="Ament-Velasquez S.L."/>
            <person name="Kruys A."/>
            <person name="Hutchinson M.I."/>
            <person name="Powell A.J."/>
            <person name="Barry K."/>
            <person name="Miller A.N."/>
            <person name="Grigoriev I.V."/>
            <person name="Debuchy R."/>
            <person name="Gladieux P."/>
            <person name="Thoren M.H."/>
            <person name="Johannesson H."/>
        </authorList>
    </citation>
    <scope>NUCLEOTIDE SEQUENCE</scope>
    <source>
        <strain evidence="8">CBS 892.96</strain>
    </source>
</reference>
<dbReference type="InterPro" id="IPR001373">
    <property type="entry name" value="Cullin_N"/>
</dbReference>
<feature type="compositionally biased region" description="Low complexity" evidence="6">
    <location>
        <begin position="102"/>
        <end position="113"/>
    </location>
</feature>
<evidence type="ECO:0000256" key="1">
    <source>
        <dbReference type="ARBA" id="ARBA00006019"/>
    </source>
</evidence>
<dbReference type="Pfam" id="PF26557">
    <property type="entry name" value="Cullin_AB"/>
    <property type="match status" value="1"/>
</dbReference>
<keyword evidence="9" id="KW-1185">Reference proteome</keyword>
<protein>
    <submittedName>
        <fullName evidence="8">Cullin family-domain-containing protein</fullName>
    </submittedName>
</protein>
<evidence type="ECO:0000256" key="3">
    <source>
        <dbReference type="ARBA" id="ARBA00022843"/>
    </source>
</evidence>
<feature type="compositionally biased region" description="Polar residues" evidence="6">
    <location>
        <begin position="67"/>
        <end position="87"/>
    </location>
</feature>
<dbReference type="AlphaFoldDB" id="A0AAN6W4J0"/>